<accession>A0A699IKE5</accession>
<gene>
    <name evidence="1" type="ORF">Tci_540906</name>
</gene>
<keyword evidence="1" id="KW-0418">Kinase</keyword>
<reference evidence="1" key="1">
    <citation type="journal article" date="2019" name="Sci. Rep.">
        <title>Draft genome of Tanacetum cinerariifolium, the natural source of mosquito coil.</title>
        <authorList>
            <person name="Yamashiro T."/>
            <person name="Shiraishi A."/>
            <person name="Satake H."/>
            <person name="Nakayama K."/>
        </authorList>
    </citation>
    <scope>NUCLEOTIDE SEQUENCE</scope>
</reference>
<keyword evidence="1" id="KW-0808">Transferase</keyword>
<dbReference type="GO" id="GO:0016301">
    <property type="term" value="F:kinase activity"/>
    <property type="evidence" value="ECO:0007669"/>
    <property type="project" value="UniProtKB-KW"/>
</dbReference>
<protein>
    <submittedName>
        <fullName evidence="1">Xylulose kinase-1</fullName>
    </submittedName>
</protein>
<proteinExistence type="predicted"/>
<dbReference type="EMBL" id="BKCJ010310424">
    <property type="protein sequence ID" value="GEZ68933.1"/>
    <property type="molecule type" value="Genomic_DNA"/>
</dbReference>
<name>A0A699IKE5_TANCI</name>
<sequence length="157" mass="17931">NPEEDDVEPNVVLGRLFMRLAKGIADFGNEVVGNYKISLRVVPVNGNSKKSLGRDSKGEIIILPPVSFEEHVAIQRDTKTRTLLLQSLSEDHMPDFHHLDDAREIWLAVKSRFGGNEESKKIRKTMLKQEFSEFSVSKEEGLYKGYDRFQKILSQLN</sequence>
<dbReference type="Pfam" id="PF14223">
    <property type="entry name" value="Retrotran_gag_2"/>
    <property type="match status" value="1"/>
</dbReference>
<feature type="non-terminal residue" evidence="1">
    <location>
        <position position="1"/>
    </location>
</feature>
<organism evidence="1">
    <name type="scientific">Tanacetum cinerariifolium</name>
    <name type="common">Dalmatian daisy</name>
    <name type="synonym">Chrysanthemum cinerariifolium</name>
    <dbReference type="NCBI Taxonomy" id="118510"/>
    <lineage>
        <taxon>Eukaryota</taxon>
        <taxon>Viridiplantae</taxon>
        <taxon>Streptophyta</taxon>
        <taxon>Embryophyta</taxon>
        <taxon>Tracheophyta</taxon>
        <taxon>Spermatophyta</taxon>
        <taxon>Magnoliopsida</taxon>
        <taxon>eudicotyledons</taxon>
        <taxon>Gunneridae</taxon>
        <taxon>Pentapetalae</taxon>
        <taxon>asterids</taxon>
        <taxon>campanulids</taxon>
        <taxon>Asterales</taxon>
        <taxon>Asteraceae</taxon>
        <taxon>Asteroideae</taxon>
        <taxon>Anthemideae</taxon>
        <taxon>Anthemidinae</taxon>
        <taxon>Tanacetum</taxon>
    </lineage>
</organism>
<dbReference type="AlphaFoldDB" id="A0A699IKE5"/>
<evidence type="ECO:0000313" key="1">
    <source>
        <dbReference type="EMBL" id="GEZ68933.1"/>
    </source>
</evidence>
<comment type="caution">
    <text evidence="1">The sequence shown here is derived from an EMBL/GenBank/DDBJ whole genome shotgun (WGS) entry which is preliminary data.</text>
</comment>